<protein>
    <submittedName>
        <fullName evidence="1">Conserved hypothetical</fullName>
    </submittedName>
</protein>
<dbReference type="AlphaFoldDB" id="F8L3D7"/>
<dbReference type="Gene3D" id="3.40.50.150">
    <property type="entry name" value="Vaccinia Virus protein VP39"/>
    <property type="match status" value="1"/>
</dbReference>
<dbReference type="Pfam" id="PF13578">
    <property type="entry name" value="Methyltransf_24"/>
    <property type="match status" value="1"/>
</dbReference>
<evidence type="ECO:0000313" key="2">
    <source>
        <dbReference type="Proteomes" id="UP000000496"/>
    </source>
</evidence>
<dbReference type="HOGENOM" id="CLU_1427119_0_0_0"/>
<reference key="1">
    <citation type="journal article" date="2011" name="Mol. Biol. Evol.">
        <title>Unity in variety -- the pan-genome of the Chlamydiae.</title>
        <authorList>
            <person name="Collingro A."/>
            <person name="Tischler P."/>
            <person name="Weinmaier T."/>
            <person name="Penz T."/>
            <person name="Heinz E."/>
            <person name="Brunham R.C."/>
            <person name="Read T.D."/>
            <person name="Bavoil P.M."/>
            <person name="Sachse K."/>
            <person name="Kahane S."/>
            <person name="Friedman M.G."/>
            <person name="Rattei T."/>
            <person name="Myers G.S.A."/>
            <person name="Horn M."/>
        </authorList>
    </citation>
    <scope>NUCLEOTIDE SEQUENCE</scope>
    <source>
        <strain>Z</strain>
    </source>
</reference>
<dbReference type="Proteomes" id="UP000000496">
    <property type="component" value="Chromosome gsn.131"/>
</dbReference>
<organism evidence="1 2">
    <name type="scientific">Simkania negevensis (strain ATCC VR-1471 / DSM 27360 / Z)</name>
    <dbReference type="NCBI Taxonomy" id="331113"/>
    <lineage>
        <taxon>Bacteria</taxon>
        <taxon>Pseudomonadati</taxon>
        <taxon>Chlamydiota</taxon>
        <taxon>Chlamydiia</taxon>
        <taxon>Parachlamydiales</taxon>
        <taxon>Simkaniaceae</taxon>
        <taxon>Simkania</taxon>
    </lineage>
</organism>
<dbReference type="STRING" id="331113.SNE_A19080"/>
<dbReference type="eggNOG" id="COG4122">
    <property type="taxonomic scope" value="Bacteria"/>
</dbReference>
<evidence type="ECO:0000313" key="1">
    <source>
        <dbReference type="EMBL" id="CCB89785.1"/>
    </source>
</evidence>
<accession>F8L3D7</accession>
<reference evidence="1 2" key="2">
    <citation type="journal article" date="2011" name="Mol. Biol. Evol.">
        <title>Unity in variety--the pan-genome of the Chlamydiae.</title>
        <authorList>
            <person name="Collingro A."/>
            <person name="Tischler P."/>
            <person name="Weinmaier T."/>
            <person name="Penz T."/>
            <person name="Heinz E."/>
            <person name="Brunham R.C."/>
            <person name="Read T.D."/>
            <person name="Bavoil P.M."/>
            <person name="Sachse K."/>
            <person name="Kahane S."/>
            <person name="Friedman M.G."/>
            <person name="Rattei T."/>
            <person name="Myers G.S."/>
            <person name="Horn M."/>
        </authorList>
    </citation>
    <scope>NUCLEOTIDE SEQUENCE [LARGE SCALE GENOMIC DNA]</scope>
    <source>
        <strain evidence="2">ATCC VR-1471 / Z</strain>
    </source>
</reference>
<sequence>MILMDWNDVHRLIKRKHRACYLKLLSYFHQIEIKSIVEIGVFRGKNAEVLREMFPEAHLYLIDPWQPTREYLQSGSAVSEDLSIYEKAFRRVDKRFGSDSQVTLLKKCSHEAFHDVPERVDLVFIDANHAYPIVKQDILLWNHKVRPGGILSGHNYGRPRLPGVKKAVDEIFGDQFFLGQDEVWAHLKPK</sequence>
<name>F8L3D7_SIMNZ</name>
<gene>
    <name evidence="1" type="ordered locus">SNE_A19080</name>
</gene>
<dbReference type="PANTHER" id="PTHR37909">
    <property type="entry name" value="S-ADENOSYL-L-METHIONINE-DEPENDENT METHYLTRANSFERASES SUPERFAMILY PROTEIN"/>
    <property type="match status" value="1"/>
</dbReference>
<dbReference type="SUPFAM" id="SSF53335">
    <property type="entry name" value="S-adenosyl-L-methionine-dependent methyltransferases"/>
    <property type="match status" value="1"/>
</dbReference>
<dbReference type="PANTHER" id="PTHR37909:SF1">
    <property type="entry name" value="S-ADENOSYL-L-METHIONINE-DEPENDENT METHYLTRANSFERASES SUPERFAMILY PROTEIN"/>
    <property type="match status" value="1"/>
</dbReference>
<keyword evidence="2" id="KW-1185">Reference proteome</keyword>
<dbReference type="KEGG" id="sng:SNE_A19080"/>
<proteinExistence type="predicted"/>
<dbReference type="EMBL" id="FR872582">
    <property type="protein sequence ID" value="CCB89785.1"/>
    <property type="molecule type" value="Genomic_DNA"/>
</dbReference>
<dbReference type="RefSeq" id="WP_013944251.1">
    <property type="nucleotide sequence ID" value="NC_015713.1"/>
</dbReference>
<dbReference type="InterPro" id="IPR029063">
    <property type="entry name" value="SAM-dependent_MTases_sf"/>
</dbReference>